<protein>
    <submittedName>
        <fullName evidence="9">Binding-protein-dependent transport systems inner membrane component</fullName>
    </submittedName>
</protein>
<dbReference type="PROSITE" id="PS50928">
    <property type="entry name" value="ABC_TM1"/>
    <property type="match status" value="1"/>
</dbReference>
<keyword evidence="4 7" id="KW-0812">Transmembrane</keyword>
<evidence type="ECO:0000313" key="10">
    <source>
        <dbReference type="Proteomes" id="UP000000844"/>
    </source>
</evidence>
<dbReference type="InterPro" id="IPR000515">
    <property type="entry name" value="MetI-like"/>
</dbReference>
<comment type="similarity">
    <text evidence="7">Belongs to the binding-protein-dependent transport system permease family.</text>
</comment>
<dbReference type="SUPFAM" id="SSF161098">
    <property type="entry name" value="MetI-like"/>
    <property type="match status" value="1"/>
</dbReference>
<dbReference type="InterPro" id="IPR050366">
    <property type="entry name" value="BP-dependent_transpt_permease"/>
</dbReference>
<comment type="subcellular location">
    <subcellularLocation>
        <location evidence="1 7">Cell membrane</location>
        <topology evidence="1 7">Multi-pass membrane protein</topology>
    </subcellularLocation>
</comment>
<dbReference type="PANTHER" id="PTHR43386:SF1">
    <property type="entry name" value="D,D-DIPEPTIDE TRANSPORT SYSTEM PERMEASE PROTEIN DDPC-RELATED"/>
    <property type="match status" value="1"/>
</dbReference>
<dbReference type="InterPro" id="IPR025966">
    <property type="entry name" value="OppC_N"/>
</dbReference>
<keyword evidence="2 7" id="KW-0813">Transport</keyword>
<dbReference type="CDD" id="cd06261">
    <property type="entry name" value="TM_PBP2"/>
    <property type="match status" value="1"/>
</dbReference>
<evidence type="ECO:0000256" key="6">
    <source>
        <dbReference type="ARBA" id="ARBA00023136"/>
    </source>
</evidence>
<feature type="transmembrane region" description="Helical" evidence="7">
    <location>
        <begin position="32"/>
        <end position="52"/>
    </location>
</feature>
<evidence type="ECO:0000259" key="8">
    <source>
        <dbReference type="PROSITE" id="PS50928"/>
    </source>
</evidence>
<dbReference type="Gene3D" id="1.10.3720.10">
    <property type="entry name" value="MetI-like"/>
    <property type="match status" value="1"/>
</dbReference>
<feature type="transmembrane region" description="Helical" evidence="7">
    <location>
        <begin position="287"/>
        <end position="309"/>
    </location>
</feature>
<feature type="transmembrane region" description="Helical" evidence="7">
    <location>
        <begin position="109"/>
        <end position="133"/>
    </location>
</feature>
<keyword evidence="3" id="KW-1003">Cell membrane</keyword>
<evidence type="ECO:0000256" key="1">
    <source>
        <dbReference type="ARBA" id="ARBA00004651"/>
    </source>
</evidence>
<dbReference type="OrthoDB" id="9812701at2"/>
<evidence type="ECO:0000313" key="9">
    <source>
        <dbReference type="EMBL" id="ADD45142.1"/>
    </source>
</evidence>
<dbReference type="GO" id="GO:0055085">
    <property type="term" value="P:transmembrane transport"/>
    <property type="evidence" value="ECO:0007669"/>
    <property type="project" value="InterPro"/>
</dbReference>
<dbReference type="KEGG" id="sna:Snas_5511"/>
<dbReference type="STRING" id="446470.Snas_5511"/>
<dbReference type="PANTHER" id="PTHR43386">
    <property type="entry name" value="OLIGOPEPTIDE TRANSPORT SYSTEM PERMEASE PROTEIN APPC"/>
    <property type="match status" value="1"/>
</dbReference>
<organism evidence="9 10">
    <name type="scientific">Stackebrandtia nassauensis (strain DSM 44728 / CIP 108903 / NRRL B-16338 / NBRC 102104 / LLR-40K-21)</name>
    <dbReference type="NCBI Taxonomy" id="446470"/>
    <lineage>
        <taxon>Bacteria</taxon>
        <taxon>Bacillati</taxon>
        <taxon>Actinomycetota</taxon>
        <taxon>Actinomycetes</taxon>
        <taxon>Glycomycetales</taxon>
        <taxon>Glycomycetaceae</taxon>
        <taxon>Stackebrandtia</taxon>
    </lineage>
</organism>
<evidence type="ECO:0000256" key="2">
    <source>
        <dbReference type="ARBA" id="ARBA00022448"/>
    </source>
</evidence>
<feature type="transmembrane region" description="Helical" evidence="7">
    <location>
        <begin position="235"/>
        <end position="264"/>
    </location>
</feature>
<dbReference type="Pfam" id="PF00528">
    <property type="entry name" value="BPD_transp_1"/>
    <property type="match status" value="1"/>
</dbReference>
<sequence>MNGDPDPDEPKEIIGRSPGQLAWQRLKRDKTAMTAGIIVALMFIVAYGAPIIEMIYGHSPTKNNPDLLDLDSRPLGLLNGVSGDHWFGIQPNTGRDVFIRVVYGLRTSLTIAIIATIVTIALGALVGAIAGFFGRKVDAALGWITDVAMALPFLIFGLAFIPVAGTTIAGEGETPGPILVGGLLIFLFVFFGWMGSARLVRGQVISLREREFVEAARAAGAGNGHIIFKQILPNVWAPILVTFSLMVPQLVTAEAALSFLGIGIPEPTPDLGVDLGDAISVLEGDGMWFYFAVVGGTLFLMVLAFNLLGDAVRDALDPKSSR</sequence>
<evidence type="ECO:0000256" key="4">
    <source>
        <dbReference type="ARBA" id="ARBA00022692"/>
    </source>
</evidence>
<keyword evidence="5 7" id="KW-1133">Transmembrane helix</keyword>
<dbReference type="GO" id="GO:0005886">
    <property type="term" value="C:plasma membrane"/>
    <property type="evidence" value="ECO:0007669"/>
    <property type="project" value="UniProtKB-SubCell"/>
</dbReference>
<dbReference type="eggNOG" id="COG1173">
    <property type="taxonomic scope" value="Bacteria"/>
</dbReference>
<dbReference type="AlphaFoldDB" id="D3PW21"/>
<keyword evidence="10" id="KW-1185">Reference proteome</keyword>
<evidence type="ECO:0000256" key="5">
    <source>
        <dbReference type="ARBA" id="ARBA00022989"/>
    </source>
</evidence>
<keyword evidence="6 7" id="KW-0472">Membrane</keyword>
<reference evidence="9 10" key="1">
    <citation type="journal article" date="2009" name="Stand. Genomic Sci.">
        <title>Complete genome sequence of Stackebrandtia nassauensis type strain (LLR-40K-21).</title>
        <authorList>
            <person name="Munk C."/>
            <person name="Lapidus A."/>
            <person name="Copeland A."/>
            <person name="Jando M."/>
            <person name="Mayilraj S."/>
            <person name="Glavina Del Rio T."/>
            <person name="Nolan M."/>
            <person name="Chen F."/>
            <person name="Lucas S."/>
            <person name="Tice H."/>
            <person name="Cheng J.F."/>
            <person name="Han C."/>
            <person name="Detter J.C."/>
            <person name="Bruce D."/>
            <person name="Goodwin L."/>
            <person name="Chain P."/>
            <person name="Pitluck S."/>
            <person name="Goker M."/>
            <person name="Ovchinikova G."/>
            <person name="Pati A."/>
            <person name="Ivanova N."/>
            <person name="Mavromatis K."/>
            <person name="Chen A."/>
            <person name="Palaniappan K."/>
            <person name="Land M."/>
            <person name="Hauser L."/>
            <person name="Chang Y.J."/>
            <person name="Jeffries C.D."/>
            <person name="Bristow J."/>
            <person name="Eisen J.A."/>
            <person name="Markowitz V."/>
            <person name="Hugenholtz P."/>
            <person name="Kyrpides N.C."/>
            <person name="Klenk H.P."/>
        </authorList>
    </citation>
    <scope>NUCLEOTIDE SEQUENCE [LARGE SCALE GENOMIC DNA]</scope>
    <source>
        <strain evidence="10">DSM 44728 / CIP 108903 / NRRL B-16338 / NBRC 102104 / LLR-40K-21</strain>
    </source>
</reference>
<evidence type="ECO:0000256" key="7">
    <source>
        <dbReference type="RuleBase" id="RU363032"/>
    </source>
</evidence>
<name>D3PW21_STANL</name>
<feature type="transmembrane region" description="Helical" evidence="7">
    <location>
        <begin position="140"/>
        <end position="164"/>
    </location>
</feature>
<dbReference type="Pfam" id="PF12911">
    <property type="entry name" value="OppC_N"/>
    <property type="match status" value="1"/>
</dbReference>
<feature type="transmembrane region" description="Helical" evidence="7">
    <location>
        <begin position="176"/>
        <end position="200"/>
    </location>
</feature>
<evidence type="ECO:0000256" key="3">
    <source>
        <dbReference type="ARBA" id="ARBA00022475"/>
    </source>
</evidence>
<dbReference type="InterPro" id="IPR035906">
    <property type="entry name" value="MetI-like_sf"/>
</dbReference>
<accession>D3PW21</accession>
<dbReference type="HOGENOM" id="CLU_028518_1_2_11"/>
<proteinExistence type="inferred from homology"/>
<feature type="domain" description="ABC transmembrane type-1" evidence="8">
    <location>
        <begin position="105"/>
        <end position="309"/>
    </location>
</feature>
<dbReference type="Proteomes" id="UP000000844">
    <property type="component" value="Chromosome"/>
</dbReference>
<dbReference type="EMBL" id="CP001778">
    <property type="protein sequence ID" value="ADD45142.1"/>
    <property type="molecule type" value="Genomic_DNA"/>
</dbReference>
<gene>
    <name evidence="9" type="ordered locus">Snas_5511</name>
</gene>